<feature type="domain" description="CobQ/CobB/MinD/ParA nucleotide binding" evidence="6">
    <location>
        <begin position="556"/>
        <end position="725"/>
    </location>
</feature>
<feature type="region of interest" description="Disordered" evidence="4">
    <location>
        <begin position="732"/>
        <end position="762"/>
    </location>
</feature>
<evidence type="ECO:0000313" key="7">
    <source>
        <dbReference type="EMBL" id="MFC5518430.1"/>
    </source>
</evidence>
<keyword evidence="3" id="KW-0175">Coiled coil</keyword>
<dbReference type="InterPro" id="IPR002586">
    <property type="entry name" value="CobQ/CobB/MinD/ParA_Nub-bd_dom"/>
</dbReference>
<evidence type="ECO:0000256" key="2">
    <source>
        <dbReference type="ARBA" id="ARBA00022840"/>
    </source>
</evidence>
<gene>
    <name evidence="7" type="ORF">ACFPP9_21830</name>
</gene>
<proteinExistence type="predicted"/>
<dbReference type="EMBL" id="JBHSML010000013">
    <property type="protein sequence ID" value="MFC5518430.1"/>
    <property type="molecule type" value="Genomic_DNA"/>
</dbReference>
<dbReference type="InterPro" id="IPR005702">
    <property type="entry name" value="Wzc-like_C"/>
</dbReference>
<feature type="region of interest" description="Disordered" evidence="4">
    <location>
        <begin position="114"/>
        <end position="161"/>
    </location>
</feature>
<dbReference type="RefSeq" id="WP_380225215.1">
    <property type="nucleotide sequence ID" value="NZ_JBHSML010000013.1"/>
</dbReference>
<keyword evidence="2" id="KW-0067">ATP-binding</keyword>
<keyword evidence="5" id="KW-1133">Transmembrane helix</keyword>
<keyword evidence="1" id="KW-0547">Nucleotide-binding</keyword>
<dbReference type="InterPro" id="IPR027417">
    <property type="entry name" value="P-loop_NTPase"/>
</dbReference>
<feature type="compositionally biased region" description="Basic and acidic residues" evidence="4">
    <location>
        <begin position="732"/>
        <end position="747"/>
    </location>
</feature>
<evidence type="ECO:0000256" key="1">
    <source>
        <dbReference type="ARBA" id="ARBA00022741"/>
    </source>
</evidence>
<evidence type="ECO:0000256" key="3">
    <source>
        <dbReference type="SAM" id="Coils"/>
    </source>
</evidence>
<evidence type="ECO:0000313" key="8">
    <source>
        <dbReference type="Proteomes" id="UP001596150"/>
    </source>
</evidence>
<evidence type="ECO:0000256" key="5">
    <source>
        <dbReference type="SAM" id="Phobius"/>
    </source>
</evidence>
<sequence>MVIQSQPSTGREPVVLRDLADVLRRRSGWLLLCTAAGIGAGAAVYASQPQSYRAEAVMALDVRRIQGMPIDQVVTPLPQESPVLRTELDMIGSRVMAQRVLAKLAEAGVDPFAVESGEAPSGNQPSGGGQPAQVASGQSGSAGEDHAAVPPPDLAGEDRSAEVAAMREDRLRAGLKVVNDGRSYTIYIAYSAADPEIAARVANAYARAYLAYQDDVQIDATRRVSDWLSDRLRILAARLEQSEKEAERYRASSGLLEIDGVTLTAQRLSALNTELMAARAAHATAAARQKTAARLAADKDGLDSFTEVLGSPIIQQLRTSQAQFERRLRVLKDTGAAQSAEIPALASELDAVRQQVTEEVGHILASLQNEIDAAARRVASLESELRTAQANYGASDLARVKLEALVREARADRAVYESLLGRSKQIVDQNGLVDPGVRLLSEARAPGRPFGLRLWPALLLGMLSGAASGLGLVWILERLDDRVRSRRSLETATGAPVLATIPTFARRRPRNLLGFGKPASGEAFDEAILSLQWMLRLSPATRRAAVLMVTSALPQEGKTTIALALARSMAIAGRSVVLVDADLHRQSLARITGQPDPAEKPLLGLGAFLRGDADLDDVLSPDAGSPLRMVVAPEPTADAQAWLGSGRMKLLVDALRDRFDVVILDAPPVLTTSDAAQIGSHVDAILFVTRWGGTSLEAVLSALQSLNQCGLSMPALVLNAVEHRAQQRYEDPRALRDGAKSEPETTRLYDAAQPQPVRMGES</sequence>
<accession>A0ABW0Q117</accession>
<dbReference type="SUPFAM" id="SSF52540">
    <property type="entry name" value="P-loop containing nucleoside triphosphate hydrolases"/>
    <property type="match status" value="1"/>
</dbReference>
<comment type="caution">
    <text evidence="7">The sequence shown here is derived from an EMBL/GenBank/DDBJ whole genome shotgun (WGS) entry which is preliminary data.</text>
</comment>
<protein>
    <submittedName>
        <fullName evidence="7">GumC family protein</fullName>
    </submittedName>
</protein>
<reference evidence="8" key="1">
    <citation type="journal article" date="2019" name="Int. J. Syst. Evol. Microbiol.">
        <title>The Global Catalogue of Microorganisms (GCM) 10K type strain sequencing project: providing services to taxonomists for standard genome sequencing and annotation.</title>
        <authorList>
            <consortium name="The Broad Institute Genomics Platform"/>
            <consortium name="The Broad Institute Genome Sequencing Center for Infectious Disease"/>
            <person name="Wu L."/>
            <person name="Ma J."/>
        </authorList>
    </citation>
    <scope>NUCLEOTIDE SEQUENCE [LARGE SCALE GENOMIC DNA]</scope>
    <source>
        <strain evidence="8">KACC 12633</strain>
    </source>
</reference>
<organism evidence="7 8">
    <name type="scientific">Kaistia terrae</name>
    <dbReference type="NCBI Taxonomy" id="537017"/>
    <lineage>
        <taxon>Bacteria</taxon>
        <taxon>Pseudomonadati</taxon>
        <taxon>Pseudomonadota</taxon>
        <taxon>Alphaproteobacteria</taxon>
        <taxon>Hyphomicrobiales</taxon>
        <taxon>Kaistiaceae</taxon>
        <taxon>Kaistia</taxon>
    </lineage>
</organism>
<keyword evidence="8" id="KW-1185">Reference proteome</keyword>
<evidence type="ECO:0000259" key="6">
    <source>
        <dbReference type="Pfam" id="PF01656"/>
    </source>
</evidence>
<dbReference type="Gene3D" id="3.40.50.300">
    <property type="entry name" value="P-loop containing nucleotide triphosphate hydrolases"/>
    <property type="match status" value="1"/>
</dbReference>
<feature type="transmembrane region" description="Helical" evidence="5">
    <location>
        <begin position="454"/>
        <end position="476"/>
    </location>
</feature>
<keyword evidence="5" id="KW-0472">Membrane</keyword>
<feature type="coiled-coil region" evidence="3">
    <location>
        <begin position="364"/>
        <end position="391"/>
    </location>
</feature>
<evidence type="ECO:0000256" key="4">
    <source>
        <dbReference type="SAM" id="MobiDB-lite"/>
    </source>
</evidence>
<dbReference type="PANTHER" id="PTHR32309:SF13">
    <property type="entry name" value="FERRIC ENTEROBACTIN TRANSPORT PROTEIN FEPE"/>
    <property type="match status" value="1"/>
</dbReference>
<dbReference type="Pfam" id="PF01656">
    <property type="entry name" value="CbiA"/>
    <property type="match status" value="1"/>
</dbReference>
<dbReference type="InterPro" id="IPR050445">
    <property type="entry name" value="Bact_polysacc_biosynth/exp"/>
</dbReference>
<dbReference type="PANTHER" id="PTHR32309">
    <property type="entry name" value="TYROSINE-PROTEIN KINASE"/>
    <property type="match status" value="1"/>
</dbReference>
<name>A0ABW0Q117_9HYPH</name>
<dbReference type="CDD" id="cd05387">
    <property type="entry name" value="BY-kinase"/>
    <property type="match status" value="1"/>
</dbReference>
<keyword evidence="5" id="KW-0812">Transmembrane</keyword>
<dbReference type="Proteomes" id="UP001596150">
    <property type="component" value="Unassembled WGS sequence"/>
</dbReference>